<evidence type="ECO:0000256" key="5">
    <source>
        <dbReference type="ARBA" id="ARBA00022692"/>
    </source>
</evidence>
<keyword evidence="5 12" id="KW-0812">Transmembrane</keyword>
<dbReference type="GO" id="GO:0016020">
    <property type="term" value="C:membrane"/>
    <property type="evidence" value="ECO:0007669"/>
    <property type="project" value="UniProtKB-SubCell"/>
</dbReference>
<dbReference type="AlphaFoldDB" id="A0A0B0IEE1"/>
<comment type="subcellular location">
    <subcellularLocation>
        <location evidence="2">Membrane</location>
        <topology evidence="2">Multi-pass membrane protein</topology>
    </subcellularLocation>
</comment>
<dbReference type="Pfam" id="PF02163">
    <property type="entry name" value="Peptidase_M50"/>
    <property type="match status" value="2"/>
</dbReference>
<evidence type="ECO:0000256" key="6">
    <source>
        <dbReference type="ARBA" id="ARBA00022723"/>
    </source>
</evidence>
<feature type="transmembrane region" description="Helical" evidence="12">
    <location>
        <begin position="154"/>
        <end position="173"/>
    </location>
</feature>
<dbReference type="PANTHER" id="PTHR39188">
    <property type="entry name" value="MEMBRANE-ASSOCIATED ZINC METALLOPROTEASE M50B"/>
    <property type="match status" value="1"/>
</dbReference>
<proteinExistence type="inferred from homology"/>
<feature type="transmembrane region" description="Helical" evidence="12">
    <location>
        <begin position="12"/>
        <end position="27"/>
    </location>
</feature>
<feature type="domain" description="Peptidase M50" evidence="13">
    <location>
        <begin position="30"/>
        <end position="102"/>
    </location>
</feature>
<evidence type="ECO:0000256" key="11">
    <source>
        <dbReference type="ARBA" id="ARBA00023136"/>
    </source>
</evidence>
<evidence type="ECO:0000256" key="12">
    <source>
        <dbReference type="SAM" id="Phobius"/>
    </source>
</evidence>
<evidence type="ECO:0000256" key="10">
    <source>
        <dbReference type="ARBA" id="ARBA00023049"/>
    </source>
</evidence>
<dbReference type="STRING" id="333138.LQ50_05955"/>
<evidence type="ECO:0000313" key="15">
    <source>
        <dbReference type="Proteomes" id="UP000030832"/>
    </source>
</evidence>
<evidence type="ECO:0000256" key="1">
    <source>
        <dbReference type="ARBA" id="ARBA00001947"/>
    </source>
</evidence>
<comment type="similarity">
    <text evidence="3">Belongs to the peptidase M50B family.</text>
</comment>
<dbReference type="InterPro" id="IPR008915">
    <property type="entry name" value="Peptidase_M50"/>
</dbReference>
<keyword evidence="4" id="KW-0645">Protease</keyword>
<keyword evidence="11 12" id="KW-0472">Membrane</keyword>
<dbReference type="GO" id="GO:0008237">
    <property type="term" value="F:metallopeptidase activity"/>
    <property type="evidence" value="ECO:0007669"/>
    <property type="project" value="UniProtKB-KW"/>
</dbReference>
<keyword evidence="9 12" id="KW-1133">Transmembrane helix</keyword>
<feature type="domain" description="Peptidase M50" evidence="13">
    <location>
        <begin position="114"/>
        <end position="158"/>
    </location>
</feature>
<keyword evidence="7" id="KW-0378">Hydrolase</keyword>
<protein>
    <recommendedName>
        <fullName evidence="13">Peptidase M50 domain-containing protein</fullName>
    </recommendedName>
</protein>
<comment type="cofactor">
    <cofactor evidence="1">
        <name>Zn(2+)</name>
        <dbReference type="ChEBI" id="CHEBI:29105"/>
    </cofactor>
</comment>
<sequence>MRELVSKFKINPLFWFVLAIGVVTGYFREVLMIFMIVFIHEMGHAIAAHLFKWRIHKIELLPFGGVAEVEDVGNRPFHEELIVIIAGPLQHIWMMVLSYLFVQTSIWTSTDHHLFVWHNMMILLFNLIPILPLDGGRLVQLWCTYRFPYVQALTISRFSSCLVLLAIIVLSLIWFPYHLNLWVIISFLFITNYLEWKQRHYRFMRFLMARKFDKSGDTKQKTVIAVRDSVPLREAMKLLKRGRYHLYKVFHLKSGTACMVEEKELLQMLFTTKKPQAPLAQLMHLIKKP</sequence>
<reference evidence="14 15" key="1">
    <citation type="submission" date="2014-09" db="EMBL/GenBank/DDBJ databases">
        <title>Genome sequencing and annotation of Bacillus Okhensis strain Kh10-101T.</title>
        <authorList>
            <person name="Prakash J.S."/>
        </authorList>
    </citation>
    <scope>NUCLEOTIDE SEQUENCE [LARGE SCALE GENOMIC DNA]</scope>
    <source>
        <strain evidence="15">Kh10-101T</strain>
    </source>
</reference>
<keyword evidence="8" id="KW-0862">Zinc</keyword>
<evidence type="ECO:0000256" key="4">
    <source>
        <dbReference type="ARBA" id="ARBA00022670"/>
    </source>
</evidence>
<keyword evidence="6" id="KW-0479">Metal-binding</keyword>
<feature type="transmembrane region" description="Helical" evidence="12">
    <location>
        <begin position="179"/>
        <end position="196"/>
    </location>
</feature>
<comment type="caution">
    <text evidence="14">The sequence shown here is derived from an EMBL/GenBank/DDBJ whole genome shotgun (WGS) entry which is preliminary data.</text>
</comment>
<organism evidence="14 15">
    <name type="scientific">Halalkalibacter okhensis</name>
    <dbReference type="NCBI Taxonomy" id="333138"/>
    <lineage>
        <taxon>Bacteria</taxon>
        <taxon>Bacillati</taxon>
        <taxon>Bacillota</taxon>
        <taxon>Bacilli</taxon>
        <taxon>Bacillales</taxon>
        <taxon>Bacillaceae</taxon>
        <taxon>Halalkalibacter</taxon>
    </lineage>
</organism>
<accession>A0A0B0IEE1</accession>
<keyword evidence="10" id="KW-0482">Metalloprotease</keyword>
<dbReference type="PANTHER" id="PTHR39188:SF3">
    <property type="entry name" value="STAGE IV SPORULATION PROTEIN FB"/>
    <property type="match status" value="1"/>
</dbReference>
<evidence type="ECO:0000259" key="13">
    <source>
        <dbReference type="Pfam" id="PF02163"/>
    </source>
</evidence>
<keyword evidence="15" id="KW-1185">Reference proteome</keyword>
<evidence type="ECO:0000256" key="2">
    <source>
        <dbReference type="ARBA" id="ARBA00004141"/>
    </source>
</evidence>
<feature type="transmembrane region" description="Helical" evidence="12">
    <location>
        <begin position="114"/>
        <end position="133"/>
    </location>
</feature>
<gene>
    <name evidence="14" type="ORF">LQ50_05955</name>
</gene>
<evidence type="ECO:0000256" key="8">
    <source>
        <dbReference type="ARBA" id="ARBA00022833"/>
    </source>
</evidence>
<dbReference type="GO" id="GO:0046872">
    <property type="term" value="F:metal ion binding"/>
    <property type="evidence" value="ECO:0007669"/>
    <property type="project" value="UniProtKB-KW"/>
</dbReference>
<dbReference type="EMBL" id="JRJU01000005">
    <property type="protein sequence ID" value="KHF40933.1"/>
    <property type="molecule type" value="Genomic_DNA"/>
</dbReference>
<dbReference type="eggNOG" id="COG1994">
    <property type="taxonomic scope" value="Bacteria"/>
</dbReference>
<evidence type="ECO:0000256" key="9">
    <source>
        <dbReference type="ARBA" id="ARBA00022989"/>
    </source>
</evidence>
<name>A0A0B0IEE1_9BACI</name>
<dbReference type="CDD" id="cd06161">
    <property type="entry name" value="S2P-M50_SpoIVFB"/>
    <property type="match status" value="1"/>
</dbReference>
<evidence type="ECO:0000313" key="14">
    <source>
        <dbReference type="EMBL" id="KHF40933.1"/>
    </source>
</evidence>
<dbReference type="Proteomes" id="UP000030832">
    <property type="component" value="Unassembled WGS sequence"/>
</dbReference>
<feature type="transmembrane region" description="Helical" evidence="12">
    <location>
        <begin position="81"/>
        <end position="102"/>
    </location>
</feature>
<evidence type="ECO:0000256" key="3">
    <source>
        <dbReference type="ARBA" id="ARBA00007931"/>
    </source>
</evidence>
<evidence type="ECO:0000256" key="7">
    <source>
        <dbReference type="ARBA" id="ARBA00022801"/>
    </source>
</evidence>
<dbReference type="GO" id="GO:0006508">
    <property type="term" value="P:proteolysis"/>
    <property type="evidence" value="ECO:0007669"/>
    <property type="project" value="UniProtKB-KW"/>
</dbReference>